<dbReference type="InterPro" id="IPR003779">
    <property type="entry name" value="CMD-like"/>
</dbReference>
<proteinExistence type="predicted"/>
<dbReference type="RefSeq" id="WP_407287684.1">
    <property type="nucleotide sequence ID" value="NZ_CP147982.1"/>
</dbReference>
<dbReference type="PANTHER" id="PTHR34846:SF10">
    <property type="entry name" value="CYTOPLASMIC PROTEIN"/>
    <property type="match status" value="1"/>
</dbReference>
<dbReference type="PANTHER" id="PTHR34846">
    <property type="entry name" value="4-CARBOXYMUCONOLACTONE DECARBOXYLASE FAMILY PROTEIN (AFU_ORTHOLOGUE AFUA_6G11590)"/>
    <property type="match status" value="1"/>
</dbReference>
<evidence type="ECO:0000313" key="3">
    <source>
        <dbReference type="Proteomes" id="UP001626628"/>
    </source>
</evidence>
<dbReference type="InterPro" id="IPR029032">
    <property type="entry name" value="AhpD-like"/>
</dbReference>
<dbReference type="EMBL" id="CP147982">
    <property type="protein sequence ID" value="WXK79077.1"/>
    <property type="molecule type" value="Genomic_DNA"/>
</dbReference>
<accession>A0ABZ2QR88</accession>
<dbReference type="SUPFAM" id="SSF69118">
    <property type="entry name" value="AhpD-like"/>
    <property type="match status" value="1"/>
</dbReference>
<evidence type="ECO:0000259" key="1">
    <source>
        <dbReference type="Pfam" id="PF02627"/>
    </source>
</evidence>
<evidence type="ECO:0000313" key="2">
    <source>
        <dbReference type="EMBL" id="WXK79077.1"/>
    </source>
</evidence>
<keyword evidence="3" id="KW-1185">Reference proteome</keyword>
<dbReference type="Proteomes" id="UP001626628">
    <property type="component" value="Chromosome"/>
</dbReference>
<gene>
    <name evidence="2" type="ORF">WAB15_25530</name>
</gene>
<organism evidence="2 3">
    <name type="scientific">Streptomyces sirii</name>
    <dbReference type="NCBI Taxonomy" id="3127701"/>
    <lineage>
        <taxon>Bacteria</taxon>
        <taxon>Bacillati</taxon>
        <taxon>Actinomycetota</taxon>
        <taxon>Actinomycetes</taxon>
        <taxon>Kitasatosporales</taxon>
        <taxon>Streptomycetaceae</taxon>
        <taxon>Streptomyces</taxon>
    </lineage>
</organism>
<dbReference type="Pfam" id="PF02627">
    <property type="entry name" value="CMD"/>
    <property type="match status" value="1"/>
</dbReference>
<feature type="domain" description="Carboxymuconolactone decarboxylase-like" evidence="1">
    <location>
        <begin position="39"/>
        <end position="105"/>
    </location>
</feature>
<sequence>MARISLTPRRTLTVRFAQWYSRRAYGKVMEPALAMGHHPGILRSYFSFENKVARWKALDPALKHLAELVSAAAIGCSWCVDFGYWQADRLGLPLTKISKVPAWRDHQESFTELERLVMEYTEAMTATPPTVTDELAESLRGHLGEAAFVELTMMVAVENLRSRVNSAMGLHSQGFSDHCAIPLAQGPRRD</sequence>
<protein>
    <submittedName>
        <fullName evidence="2">Carboxymuconolactone decarboxylase family protein</fullName>
    </submittedName>
</protein>
<dbReference type="Gene3D" id="1.20.1290.10">
    <property type="entry name" value="AhpD-like"/>
    <property type="match status" value="1"/>
</dbReference>
<reference evidence="2 3" key="1">
    <citation type="submission" date="2024-03" db="EMBL/GenBank/DDBJ databases">
        <title>The complete genome of Streptomyces sirii sp.nov.</title>
        <authorList>
            <person name="Zakalyukina Y.V."/>
            <person name="Belik A.R."/>
            <person name="Biryukov M.V."/>
            <person name="Baturina O.A."/>
            <person name="Kabilov M.R."/>
        </authorList>
    </citation>
    <scope>NUCLEOTIDE SEQUENCE [LARGE SCALE GENOMIC DNA]</scope>
    <source>
        <strain evidence="2 3">BP-8</strain>
    </source>
</reference>
<name>A0ABZ2QR88_9ACTN</name>